<dbReference type="OrthoDB" id="2430614at2759"/>
<evidence type="ECO:0000313" key="2">
    <source>
        <dbReference type="Proteomes" id="UP001153678"/>
    </source>
</evidence>
<feature type="non-terminal residue" evidence="1">
    <location>
        <position position="50"/>
    </location>
</feature>
<dbReference type="Proteomes" id="UP001153678">
    <property type="component" value="Unassembled WGS sequence"/>
</dbReference>
<protein>
    <submittedName>
        <fullName evidence="1">11075_t:CDS:1</fullName>
    </submittedName>
</protein>
<evidence type="ECO:0000313" key="1">
    <source>
        <dbReference type="EMBL" id="CAI2191639.1"/>
    </source>
</evidence>
<keyword evidence="2" id="KW-1185">Reference proteome</keyword>
<sequence length="50" mass="5868">MGDDEFRRRFLGGLSPDNQMEVRRMGLNRPIDEILSSLEEIERFKAELLS</sequence>
<name>A0A9W4X792_9GLOM</name>
<dbReference type="AlphaFoldDB" id="A0A9W4X792"/>
<dbReference type="EMBL" id="CAMKVN010007582">
    <property type="protein sequence ID" value="CAI2191639.1"/>
    <property type="molecule type" value="Genomic_DNA"/>
</dbReference>
<accession>A0A9W4X792</accession>
<proteinExistence type="predicted"/>
<reference evidence="1" key="1">
    <citation type="submission" date="2022-08" db="EMBL/GenBank/DDBJ databases">
        <authorList>
            <person name="Kallberg Y."/>
            <person name="Tangrot J."/>
            <person name="Rosling A."/>
        </authorList>
    </citation>
    <scope>NUCLEOTIDE SEQUENCE</scope>
    <source>
        <strain evidence="1">Wild A</strain>
    </source>
</reference>
<gene>
    <name evidence="1" type="ORF">FWILDA_LOCUS15172</name>
</gene>
<organism evidence="1 2">
    <name type="scientific">Funneliformis geosporum</name>
    <dbReference type="NCBI Taxonomy" id="1117311"/>
    <lineage>
        <taxon>Eukaryota</taxon>
        <taxon>Fungi</taxon>
        <taxon>Fungi incertae sedis</taxon>
        <taxon>Mucoromycota</taxon>
        <taxon>Glomeromycotina</taxon>
        <taxon>Glomeromycetes</taxon>
        <taxon>Glomerales</taxon>
        <taxon>Glomeraceae</taxon>
        <taxon>Funneliformis</taxon>
    </lineage>
</organism>
<comment type="caution">
    <text evidence="1">The sequence shown here is derived from an EMBL/GenBank/DDBJ whole genome shotgun (WGS) entry which is preliminary data.</text>
</comment>